<dbReference type="GeneID" id="5891923"/>
<feature type="transmembrane region" description="Helical" evidence="1">
    <location>
        <begin position="30"/>
        <end position="53"/>
    </location>
</feature>
<dbReference type="eggNOG" id="ENOG502S8S9">
    <property type="taxonomic scope" value="Eukaryota"/>
</dbReference>
<keyword evidence="4" id="KW-1185">Reference proteome</keyword>
<dbReference type="Pfam" id="PF20584">
    <property type="entry name" value="DUF6787"/>
    <property type="match status" value="1"/>
</dbReference>
<keyword evidence="1" id="KW-0812">Transmembrane</keyword>
<evidence type="ECO:0000259" key="2">
    <source>
        <dbReference type="Pfam" id="PF20584"/>
    </source>
</evidence>
<gene>
    <name evidence="3" type="ORF">MONBRDRAFT_26200</name>
</gene>
<dbReference type="OMA" id="FAGRILC"/>
<evidence type="ECO:0000313" key="3">
    <source>
        <dbReference type="EMBL" id="EDQ88469.1"/>
    </source>
</evidence>
<proteinExistence type="predicted"/>
<evidence type="ECO:0000313" key="4">
    <source>
        <dbReference type="Proteomes" id="UP000001357"/>
    </source>
</evidence>
<dbReference type="RefSeq" id="XP_001746573.1">
    <property type="nucleotide sequence ID" value="XM_001746521.1"/>
</dbReference>
<dbReference type="EMBL" id="CH991554">
    <property type="protein sequence ID" value="EDQ88469.1"/>
    <property type="molecule type" value="Genomic_DNA"/>
</dbReference>
<sequence length="126" mass="14349">MSSQSPEGMESTFLRRWTAARPEPVRFSPAWWWVWTIRFIVFGITGSSSVYFVRPFMRDSLGIEGTLIEGPWSYRIGSFVFVTPIYTVILLSIGFASGQFAFFANVARRMWCRILPGIVAKPAKKA</sequence>
<dbReference type="AlphaFoldDB" id="A9V1N0"/>
<organism evidence="3 4">
    <name type="scientific">Monosiga brevicollis</name>
    <name type="common">Choanoflagellate</name>
    <dbReference type="NCBI Taxonomy" id="81824"/>
    <lineage>
        <taxon>Eukaryota</taxon>
        <taxon>Choanoflagellata</taxon>
        <taxon>Craspedida</taxon>
        <taxon>Salpingoecidae</taxon>
        <taxon>Monosiga</taxon>
    </lineage>
</organism>
<keyword evidence="1" id="KW-0472">Membrane</keyword>
<keyword evidence="1" id="KW-1133">Transmembrane helix</keyword>
<dbReference type="KEGG" id="mbr:MONBRDRAFT_26200"/>
<accession>A9V1N0</accession>
<protein>
    <recommendedName>
        <fullName evidence="2">DUF6787 domain-containing protein</fullName>
    </recommendedName>
</protein>
<dbReference type="InParanoid" id="A9V1N0"/>
<feature type="domain" description="DUF6787" evidence="2">
    <location>
        <begin position="39"/>
        <end position="115"/>
    </location>
</feature>
<name>A9V1N0_MONBE</name>
<dbReference type="Proteomes" id="UP000001357">
    <property type="component" value="Unassembled WGS sequence"/>
</dbReference>
<dbReference type="InterPro" id="IPR046714">
    <property type="entry name" value="DUF6787"/>
</dbReference>
<evidence type="ECO:0000256" key="1">
    <source>
        <dbReference type="SAM" id="Phobius"/>
    </source>
</evidence>
<feature type="transmembrane region" description="Helical" evidence="1">
    <location>
        <begin position="74"/>
        <end position="96"/>
    </location>
</feature>
<reference evidence="3 4" key="1">
    <citation type="journal article" date="2008" name="Nature">
        <title>The genome of the choanoflagellate Monosiga brevicollis and the origin of metazoans.</title>
        <authorList>
            <consortium name="JGI Sequencing"/>
            <person name="King N."/>
            <person name="Westbrook M.J."/>
            <person name="Young S.L."/>
            <person name="Kuo A."/>
            <person name="Abedin M."/>
            <person name="Chapman J."/>
            <person name="Fairclough S."/>
            <person name="Hellsten U."/>
            <person name="Isogai Y."/>
            <person name="Letunic I."/>
            <person name="Marr M."/>
            <person name="Pincus D."/>
            <person name="Putnam N."/>
            <person name="Rokas A."/>
            <person name="Wright K.J."/>
            <person name="Zuzow R."/>
            <person name="Dirks W."/>
            <person name="Good M."/>
            <person name="Goodstein D."/>
            <person name="Lemons D."/>
            <person name="Li W."/>
            <person name="Lyons J.B."/>
            <person name="Morris A."/>
            <person name="Nichols S."/>
            <person name="Richter D.J."/>
            <person name="Salamov A."/>
            <person name="Bork P."/>
            <person name="Lim W.A."/>
            <person name="Manning G."/>
            <person name="Miller W.T."/>
            <person name="McGinnis W."/>
            <person name="Shapiro H."/>
            <person name="Tjian R."/>
            <person name="Grigoriev I.V."/>
            <person name="Rokhsar D."/>
        </authorList>
    </citation>
    <scope>NUCLEOTIDE SEQUENCE [LARGE SCALE GENOMIC DNA]</scope>
    <source>
        <strain evidence="4">MX1 / ATCC 50154</strain>
    </source>
</reference>